<dbReference type="OrthoDB" id="9783227at2"/>
<dbReference type="InterPro" id="IPR005829">
    <property type="entry name" value="Sugar_transporter_CS"/>
</dbReference>
<dbReference type="STRING" id="1472378.AU381_07215"/>
<dbReference type="SUPFAM" id="SSF103473">
    <property type="entry name" value="MFS general substrate transporter"/>
    <property type="match status" value="2"/>
</dbReference>
<dbReference type="InterPro" id="IPR020846">
    <property type="entry name" value="MFS_dom"/>
</dbReference>
<dbReference type="InterPro" id="IPR005828">
    <property type="entry name" value="MFS_sugar_transport-like"/>
</dbReference>
<evidence type="ECO:0000313" key="10">
    <source>
        <dbReference type="Proteomes" id="UP000094025"/>
    </source>
</evidence>
<evidence type="ECO:0000256" key="2">
    <source>
        <dbReference type="ARBA" id="ARBA00022448"/>
    </source>
</evidence>
<feature type="transmembrane region" description="Helical" evidence="7">
    <location>
        <begin position="160"/>
        <end position="183"/>
    </location>
</feature>
<evidence type="ECO:0000313" key="9">
    <source>
        <dbReference type="EMBL" id="OAP38899.1"/>
    </source>
</evidence>
<feature type="transmembrane region" description="Helical" evidence="7">
    <location>
        <begin position="63"/>
        <end position="82"/>
    </location>
</feature>
<feature type="transmembrane region" description="Helical" evidence="7">
    <location>
        <begin position="94"/>
        <end position="113"/>
    </location>
</feature>
<evidence type="ECO:0000256" key="4">
    <source>
        <dbReference type="ARBA" id="ARBA00022692"/>
    </source>
</evidence>
<dbReference type="GO" id="GO:0005886">
    <property type="term" value="C:plasma membrane"/>
    <property type="evidence" value="ECO:0007669"/>
    <property type="project" value="UniProtKB-SubCell"/>
</dbReference>
<dbReference type="Pfam" id="PF00083">
    <property type="entry name" value="Sugar_tr"/>
    <property type="match status" value="2"/>
</dbReference>
<dbReference type="PROSITE" id="PS50850">
    <property type="entry name" value="MFS"/>
    <property type="match status" value="1"/>
</dbReference>
<feature type="transmembrane region" description="Helical" evidence="7">
    <location>
        <begin position="38"/>
        <end position="57"/>
    </location>
</feature>
<dbReference type="Gene3D" id="1.20.1250.20">
    <property type="entry name" value="MFS general substrate transporter like domains"/>
    <property type="match status" value="2"/>
</dbReference>
<dbReference type="InterPro" id="IPR036259">
    <property type="entry name" value="MFS_trans_sf"/>
</dbReference>
<proteinExistence type="predicted"/>
<evidence type="ECO:0000256" key="5">
    <source>
        <dbReference type="ARBA" id="ARBA00022989"/>
    </source>
</evidence>
<protein>
    <submittedName>
        <fullName evidence="9">MFS transporter</fullName>
    </submittedName>
</protein>
<feature type="transmembrane region" description="Helical" evidence="7">
    <location>
        <begin position="119"/>
        <end position="139"/>
    </location>
</feature>
<comment type="subcellular location">
    <subcellularLocation>
        <location evidence="1">Cell membrane</location>
        <topology evidence="1">Multi-pass membrane protein</topology>
    </subcellularLocation>
</comment>
<keyword evidence="6 7" id="KW-0472">Membrane</keyword>
<evidence type="ECO:0000256" key="6">
    <source>
        <dbReference type="ARBA" id="ARBA00023136"/>
    </source>
</evidence>
<feature type="transmembrane region" description="Helical" evidence="7">
    <location>
        <begin position="529"/>
        <end position="555"/>
    </location>
</feature>
<name>A0A178XUC2_9HYPH</name>
<dbReference type="PANTHER" id="PTHR43045:SF7">
    <property type="entry name" value="MAJOR FACILITATOR SUPERFAMILY TRANSPORTER"/>
    <property type="match status" value="1"/>
</dbReference>
<dbReference type="EMBL" id="LPUX01000060">
    <property type="protein sequence ID" value="OAP38899.1"/>
    <property type="molecule type" value="Genomic_DNA"/>
</dbReference>
<reference evidence="9 10" key="1">
    <citation type="journal article" date="2016" name="Int. J. Syst. Evol. Microbiol.">
        <title>Ensifer glycinis sp. nov., an novel rhizobial species associated with Glycine spp.</title>
        <authorList>
            <person name="Yan H."/>
            <person name="Yan J."/>
            <person name="Sui X.H."/>
            <person name="Wang E.T."/>
            <person name="Chen W.X."/>
            <person name="Zhang X.X."/>
            <person name="Chen W.F."/>
        </authorList>
    </citation>
    <scope>NUCLEOTIDE SEQUENCE [LARGE SCALE GENOMIC DNA]</scope>
    <source>
        <strain evidence="9 10">CCBAU 23380</strain>
    </source>
</reference>
<evidence type="ECO:0000259" key="8">
    <source>
        <dbReference type="PROSITE" id="PS50850"/>
    </source>
</evidence>
<feature type="transmembrane region" description="Helical" evidence="7">
    <location>
        <begin position="600"/>
        <end position="618"/>
    </location>
</feature>
<dbReference type="Proteomes" id="UP000094025">
    <property type="component" value="Unassembled WGS sequence"/>
</dbReference>
<comment type="caution">
    <text evidence="9">The sequence shown here is derived from an EMBL/GenBank/DDBJ whole genome shotgun (WGS) entry which is preliminary data.</text>
</comment>
<evidence type="ECO:0000256" key="1">
    <source>
        <dbReference type="ARBA" id="ARBA00004651"/>
    </source>
</evidence>
<keyword evidence="4 7" id="KW-0812">Transmembrane</keyword>
<feature type="transmembrane region" description="Helical" evidence="7">
    <location>
        <begin position="195"/>
        <end position="216"/>
    </location>
</feature>
<keyword evidence="3" id="KW-1003">Cell membrane</keyword>
<evidence type="ECO:0000256" key="3">
    <source>
        <dbReference type="ARBA" id="ARBA00022475"/>
    </source>
</evidence>
<feature type="transmembrane region" description="Helical" evidence="7">
    <location>
        <begin position="288"/>
        <end position="310"/>
    </location>
</feature>
<feature type="domain" description="Major facilitator superfamily (MFS) profile" evidence="8">
    <location>
        <begin position="23"/>
        <end position="622"/>
    </location>
</feature>
<feature type="transmembrane region" description="Helical" evidence="7">
    <location>
        <begin position="250"/>
        <end position="268"/>
    </location>
</feature>
<keyword evidence="10" id="KW-1185">Reference proteome</keyword>
<dbReference type="PANTHER" id="PTHR43045">
    <property type="entry name" value="SHIKIMATE TRANSPORTER"/>
    <property type="match status" value="1"/>
</dbReference>
<sequence length="630" mass="67665">MANVATADGVRKAGPMTAEEKKVIFASSLGTVFEWYDFYLYGSLAVYIGATFFSQYPETTRNIFALLAFAAGFLVRPFGALVFGRIGDLVGRKYTFLVTILIMGLSTFLVGILPGAASIGIAAPIILIMLRLLQGLALGGEYGGAATYVAEHAPHGRRGYFTSWIQTTATLGLFLSLVVILLVQYMVGKEAFAAWGWRVPFLLSCVLLGVSVWIRLKMNESPAFKKMKEEGKGSKAPLTEAFGQWRNAKVALLALFGAVVGQAVVWYSGQFYALFFLQSILKIDGQSANLMVAASLVLGTGFFVFFGWLSDKIGRKPIIMAGLLLAMLTYFPLFKTMTWAGNPALAEAQQSVRATVTAAPGDCKFQFNPTGTAKFTTSCDIATAFLTKNSVPYDVVTTAAAGTPATVKVGETTITSYDAVAAGDKAKAEDAAFSKQVNMALQVSGYPLVRGAAKVPESKLDGFVAANPELALDAAAIRAGEKTMVPADKLVADKLLTKEEVGSATEMAVYSIDKAGTFTMVADPERVNWTVIIAVLTVLVIYVTMVYGPIAALLVELFPTRIRYTGMSLPYHIGNGWFGGLLPATAFAMSAAKGDIYYGLWYPIVFAGLTLVIGLLFLPETKDRDIHQMD</sequence>
<dbReference type="GO" id="GO:0022857">
    <property type="term" value="F:transmembrane transporter activity"/>
    <property type="evidence" value="ECO:0007669"/>
    <property type="project" value="InterPro"/>
</dbReference>
<evidence type="ECO:0000256" key="7">
    <source>
        <dbReference type="SAM" id="Phobius"/>
    </source>
</evidence>
<gene>
    <name evidence="9" type="ORF">AU381_07215</name>
</gene>
<dbReference type="AlphaFoldDB" id="A0A178XUC2"/>
<feature type="transmembrane region" description="Helical" evidence="7">
    <location>
        <begin position="576"/>
        <end position="594"/>
    </location>
</feature>
<dbReference type="PROSITE" id="PS00217">
    <property type="entry name" value="SUGAR_TRANSPORT_2"/>
    <property type="match status" value="1"/>
</dbReference>
<keyword evidence="2" id="KW-0813">Transport</keyword>
<feature type="transmembrane region" description="Helical" evidence="7">
    <location>
        <begin position="317"/>
        <end position="334"/>
    </location>
</feature>
<accession>A0A178XUC2</accession>
<dbReference type="FunFam" id="1.20.1250.20:FF:000001">
    <property type="entry name" value="Dicarboxylate MFS transporter"/>
    <property type="match status" value="1"/>
</dbReference>
<dbReference type="RefSeq" id="WP_064242385.1">
    <property type="nucleotide sequence ID" value="NZ_LPUX01000060.1"/>
</dbReference>
<keyword evidence="5 7" id="KW-1133">Transmembrane helix</keyword>
<organism evidence="9 10">
    <name type="scientific">Sinorhizobium glycinis</name>
    <dbReference type="NCBI Taxonomy" id="1472378"/>
    <lineage>
        <taxon>Bacteria</taxon>
        <taxon>Pseudomonadati</taxon>
        <taxon>Pseudomonadota</taxon>
        <taxon>Alphaproteobacteria</taxon>
        <taxon>Hyphomicrobiales</taxon>
        <taxon>Rhizobiaceae</taxon>
        <taxon>Sinorhizobium/Ensifer group</taxon>
        <taxon>Sinorhizobium</taxon>
    </lineage>
</organism>